<organism evidence="1">
    <name type="scientific">marine metagenome</name>
    <dbReference type="NCBI Taxonomy" id="408172"/>
    <lineage>
        <taxon>unclassified sequences</taxon>
        <taxon>metagenomes</taxon>
        <taxon>ecological metagenomes</taxon>
    </lineage>
</organism>
<proteinExistence type="predicted"/>
<dbReference type="AlphaFoldDB" id="A0A382CWF2"/>
<accession>A0A382CWF2</accession>
<protein>
    <submittedName>
        <fullName evidence="1">Uncharacterized protein</fullName>
    </submittedName>
</protein>
<dbReference type="EMBL" id="UINC01036141">
    <property type="protein sequence ID" value="SVB29653.1"/>
    <property type="molecule type" value="Genomic_DNA"/>
</dbReference>
<gene>
    <name evidence="1" type="ORF">METZ01_LOCUS182507</name>
</gene>
<name>A0A382CWF2_9ZZZZ</name>
<reference evidence="1" key="1">
    <citation type="submission" date="2018-05" db="EMBL/GenBank/DDBJ databases">
        <authorList>
            <person name="Lanie J.A."/>
            <person name="Ng W.-L."/>
            <person name="Kazmierczak K.M."/>
            <person name="Andrzejewski T.M."/>
            <person name="Davidsen T.M."/>
            <person name="Wayne K.J."/>
            <person name="Tettelin H."/>
            <person name="Glass J.I."/>
            <person name="Rusch D."/>
            <person name="Podicherti R."/>
            <person name="Tsui H.-C.T."/>
            <person name="Winkler M.E."/>
        </authorList>
    </citation>
    <scope>NUCLEOTIDE SEQUENCE</scope>
</reference>
<sequence length="47" mass="5512">MTGFLDNFIPFQVEISFVMKGTILIYVDYITSYLKANFNHNFVLISF</sequence>
<evidence type="ECO:0000313" key="1">
    <source>
        <dbReference type="EMBL" id="SVB29653.1"/>
    </source>
</evidence>